<reference evidence="6 7" key="1">
    <citation type="journal article" date="2018" name="Cell">
        <title>The Chara Genome: Secondary Complexity and Implications for Plant Terrestrialization.</title>
        <authorList>
            <person name="Nishiyama T."/>
            <person name="Sakayama H."/>
            <person name="Vries J.D."/>
            <person name="Buschmann H."/>
            <person name="Saint-Marcoux D."/>
            <person name="Ullrich K.K."/>
            <person name="Haas F.B."/>
            <person name="Vanderstraeten L."/>
            <person name="Becker D."/>
            <person name="Lang D."/>
            <person name="Vosolsobe S."/>
            <person name="Rombauts S."/>
            <person name="Wilhelmsson P.K.I."/>
            <person name="Janitza P."/>
            <person name="Kern R."/>
            <person name="Heyl A."/>
            <person name="Rumpler F."/>
            <person name="Villalobos L.I.A.C."/>
            <person name="Clay J.M."/>
            <person name="Skokan R."/>
            <person name="Toyoda A."/>
            <person name="Suzuki Y."/>
            <person name="Kagoshima H."/>
            <person name="Schijlen E."/>
            <person name="Tajeshwar N."/>
            <person name="Catarino B."/>
            <person name="Hetherington A.J."/>
            <person name="Saltykova A."/>
            <person name="Bonnot C."/>
            <person name="Breuninger H."/>
            <person name="Symeonidi A."/>
            <person name="Radhakrishnan G.V."/>
            <person name="Van Nieuwerburgh F."/>
            <person name="Deforce D."/>
            <person name="Chang C."/>
            <person name="Karol K.G."/>
            <person name="Hedrich R."/>
            <person name="Ulvskov P."/>
            <person name="Glockner G."/>
            <person name="Delwiche C.F."/>
            <person name="Petrasek J."/>
            <person name="Van de Peer Y."/>
            <person name="Friml J."/>
            <person name="Beilby M."/>
            <person name="Dolan L."/>
            <person name="Kohara Y."/>
            <person name="Sugano S."/>
            <person name="Fujiyama A."/>
            <person name="Delaux P.-M."/>
            <person name="Quint M."/>
            <person name="TheiBen G."/>
            <person name="Hagemann M."/>
            <person name="Harholt J."/>
            <person name="Dunand C."/>
            <person name="Zachgo S."/>
            <person name="Langdale J."/>
            <person name="Maumus F."/>
            <person name="Straeten D.V.D."/>
            <person name="Gould S.B."/>
            <person name="Rensing S.A."/>
        </authorList>
    </citation>
    <scope>NUCLEOTIDE SEQUENCE [LARGE SCALE GENOMIC DNA]</scope>
    <source>
        <strain evidence="6 7">S276</strain>
    </source>
</reference>
<dbReference type="AlphaFoldDB" id="A0A388LMK6"/>
<comment type="similarity">
    <text evidence="2 5">Belongs to the methyltransferase superfamily.</text>
</comment>
<keyword evidence="5" id="KW-0472">Membrane</keyword>
<dbReference type="GO" id="GO:0005768">
    <property type="term" value="C:endosome"/>
    <property type="evidence" value="ECO:0007669"/>
    <property type="project" value="TreeGrafter"/>
</dbReference>
<dbReference type="PANTHER" id="PTHR10108:SF984">
    <property type="entry name" value="METHYLTRANSFERASE PMT21-RELATED"/>
    <property type="match status" value="1"/>
</dbReference>
<dbReference type="GO" id="GO:0005802">
    <property type="term" value="C:trans-Golgi network"/>
    <property type="evidence" value="ECO:0007669"/>
    <property type="project" value="TreeGrafter"/>
</dbReference>
<keyword evidence="3 5" id="KW-0489">Methyltransferase</keyword>
<comment type="caution">
    <text evidence="6">The sequence shown here is derived from an EMBL/GenBank/DDBJ whole genome shotgun (WGS) entry which is preliminary data.</text>
</comment>
<dbReference type="GO" id="GO:0032259">
    <property type="term" value="P:methylation"/>
    <property type="evidence" value="ECO:0007669"/>
    <property type="project" value="UniProtKB-KW"/>
</dbReference>
<evidence type="ECO:0000256" key="5">
    <source>
        <dbReference type="RuleBase" id="RU366043"/>
    </source>
</evidence>
<dbReference type="Pfam" id="PF03141">
    <property type="entry name" value="Methyltransf_29"/>
    <property type="match status" value="1"/>
</dbReference>
<protein>
    <recommendedName>
        <fullName evidence="5">Methyltransferase</fullName>
        <ecNumber evidence="5">2.1.1.-</ecNumber>
    </recommendedName>
</protein>
<gene>
    <name evidence="6" type="ORF">CBR_g37239</name>
</gene>
<evidence type="ECO:0000313" key="7">
    <source>
        <dbReference type="Proteomes" id="UP000265515"/>
    </source>
</evidence>
<evidence type="ECO:0000256" key="3">
    <source>
        <dbReference type="ARBA" id="ARBA00022603"/>
    </source>
</evidence>
<keyword evidence="5" id="KW-0325">Glycoprotein</keyword>
<evidence type="ECO:0000256" key="4">
    <source>
        <dbReference type="ARBA" id="ARBA00037847"/>
    </source>
</evidence>
<keyword evidence="5" id="KW-1133">Transmembrane helix</keyword>
<dbReference type="InterPro" id="IPR004159">
    <property type="entry name" value="Put_SAM_MeTrfase"/>
</dbReference>
<comment type="subcellular location">
    <subcellularLocation>
        <location evidence="4">Endomembrane system</location>
        <topology evidence="4">Single-pass membrane protein</topology>
    </subcellularLocation>
    <subcellularLocation>
        <location evidence="1 5">Membrane</location>
        <topology evidence="1 5">Single-pass type II membrane protein</topology>
    </subcellularLocation>
</comment>
<accession>A0A388LMK6</accession>
<name>A0A388LMK6_CHABU</name>
<dbReference type="PANTHER" id="PTHR10108">
    <property type="entry name" value="SAM-DEPENDENT METHYLTRANSFERASE"/>
    <property type="match status" value="1"/>
</dbReference>
<keyword evidence="5" id="KW-0808">Transferase</keyword>
<keyword evidence="7" id="KW-1185">Reference proteome</keyword>
<dbReference type="EMBL" id="BFEA01000442">
    <property type="protein sequence ID" value="GBG83524.1"/>
    <property type="molecule type" value="Genomic_DNA"/>
</dbReference>
<dbReference type="OrthoDB" id="2013972at2759"/>
<feature type="transmembrane region" description="Helical" evidence="5">
    <location>
        <begin position="12"/>
        <end position="38"/>
    </location>
</feature>
<keyword evidence="5" id="KW-0735">Signal-anchor</keyword>
<evidence type="ECO:0000313" key="6">
    <source>
        <dbReference type="EMBL" id="GBG83524.1"/>
    </source>
</evidence>
<evidence type="ECO:0000256" key="1">
    <source>
        <dbReference type="ARBA" id="ARBA00004606"/>
    </source>
</evidence>
<dbReference type="GO" id="GO:0016020">
    <property type="term" value="C:membrane"/>
    <property type="evidence" value="ECO:0007669"/>
    <property type="project" value="UniProtKB-SubCell"/>
</dbReference>
<organism evidence="6 7">
    <name type="scientific">Chara braunii</name>
    <name type="common">Braun's stonewort</name>
    <dbReference type="NCBI Taxonomy" id="69332"/>
    <lineage>
        <taxon>Eukaryota</taxon>
        <taxon>Viridiplantae</taxon>
        <taxon>Streptophyta</taxon>
        <taxon>Charophyceae</taxon>
        <taxon>Charales</taxon>
        <taxon>Characeae</taxon>
        <taxon>Chara</taxon>
    </lineage>
</organism>
<dbReference type="InterPro" id="IPR029063">
    <property type="entry name" value="SAM-dependent_MTases_sf"/>
</dbReference>
<evidence type="ECO:0000256" key="2">
    <source>
        <dbReference type="ARBA" id="ARBA00008361"/>
    </source>
</evidence>
<dbReference type="Gene3D" id="3.40.50.150">
    <property type="entry name" value="Vaccinia Virus protein VP39"/>
    <property type="match status" value="1"/>
</dbReference>
<dbReference type="OMA" id="ANISPRM"/>
<dbReference type="EC" id="2.1.1.-" evidence="5"/>
<sequence length="419" mass="47041">MVYYGGKTVSVLNLLVFSVLQCALLSAIKVASFGAYMFDYNVVTMSFAPRDTHEAQVQFALERGVPAVLGIMATRRQPYPSGAFDLIHCSRCLIPWTADDGLYLKEVDRMLRPGGYWVLSGPPVNWQKRWRGWDGTQETFQKNMTDIEDLAAKLCWTVAVKAGAPGSGDFAVFQKPVTRECYATLQPEGLCPPGEDPDVAWETPMKSCISEPGANVTETPKWPQRLTVPPVRLNEIAGLSPQAFERHNAMWRERFAYYKKVALGELKERKRKIRNVMDMNAGYGGLAAALALDEEAVWVMNVVPSHIVNTLPIIYDRGLIGTYMNWCEAFSTYPRTYDLVHAAGLFGLYSGRCDIIDILLEMDRVLRPEGLVIIRDEQRIVGTVSKIARGLRWDVAMVDAERGSTEKILVCHKKYWVSS</sequence>
<dbReference type="SUPFAM" id="SSF53335">
    <property type="entry name" value="S-adenosyl-L-methionine-dependent methyltransferases"/>
    <property type="match status" value="2"/>
</dbReference>
<keyword evidence="5" id="KW-0812">Transmembrane</keyword>
<dbReference type="Gramene" id="GBG83524">
    <property type="protein sequence ID" value="GBG83524"/>
    <property type="gene ID" value="CBR_g37239"/>
</dbReference>
<dbReference type="Proteomes" id="UP000265515">
    <property type="component" value="Unassembled WGS sequence"/>
</dbReference>
<dbReference type="GO" id="GO:0008168">
    <property type="term" value="F:methyltransferase activity"/>
    <property type="evidence" value="ECO:0007669"/>
    <property type="project" value="UniProtKB-UniRule"/>
</dbReference>
<proteinExistence type="inferred from homology"/>